<dbReference type="InterPro" id="IPR004358">
    <property type="entry name" value="Sig_transdc_His_kin-like_C"/>
</dbReference>
<proteinExistence type="predicted"/>
<dbReference type="Pfam" id="PF02518">
    <property type="entry name" value="HATPase_c"/>
    <property type="match status" value="1"/>
</dbReference>
<keyword evidence="5" id="KW-0902">Two-component regulatory system</keyword>
<dbReference type="PRINTS" id="PR00344">
    <property type="entry name" value="BCTRLSENSOR"/>
</dbReference>
<name>A0A2D3W505_9BACT</name>
<dbReference type="GO" id="GO:0004673">
    <property type="term" value="F:protein histidine kinase activity"/>
    <property type="evidence" value="ECO:0007669"/>
    <property type="project" value="UniProtKB-EC"/>
</dbReference>
<keyword evidence="3" id="KW-0808">Transferase</keyword>
<dbReference type="Proteomes" id="UP000231638">
    <property type="component" value="Unassembled WGS sequence"/>
</dbReference>
<dbReference type="AlphaFoldDB" id="A0A2D3W505"/>
<comment type="catalytic activity">
    <reaction evidence="1">
        <text>ATP + protein L-histidine = ADP + protein N-phospho-L-histidine.</text>
        <dbReference type="EC" id="2.7.13.3"/>
    </reaction>
</comment>
<dbReference type="EMBL" id="DLUG01000258">
    <property type="protein sequence ID" value="DAB35488.1"/>
    <property type="molecule type" value="Genomic_DNA"/>
</dbReference>
<evidence type="ECO:0000313" key="8">
    <source>
        <dbReference type="Proteomes" id="UP000231638"/>
    </source>
</evidence>
<dbReference type="Gene3D" id="3.30.565.10">
    <property type="entry name" value="Histidine kinase-like ATPase, C-terminal domain"/>
    <property type="match status" value="1"/>
</dbReference>
<feature type="domain" description="Histidine kinase/HSP90-like ATPase" evidence="6">
    <location>
        <begin position="5"/>
        <end position="70"/>
    </location>
</feature>
<evidence type="ECO:0000313" key="7">
    <source>
        <dbReference type="EMBL" id="DAB35488.1"/>
    </source>
</evidence>
<accession>A0A2D3W505</accession>
<evidence type="ECO:0000259" key="6">
    <source>
        <dbReference type="Pfam" id="PF02518"/>
    </source>
</evidence>
<dbReference type="InterPro" id="IPR050736">
    <property type="entry name" value="Sensor_HK_Regulatory"/>
</dbReference>
<dbReference type="EC" id="2.7.13.3" evidence="2"/>
<dbReference type="SUPFAM" id="SSF55874">
    <property type="entry name" value="ATPase domain of HSP90 chaperone/DNA topoisomerase II/histidine kinase"/>
    <property type="match status" value="1"/>
</dbReference>
<dbReference type="GO" id="GO:0000160">
    <property type="term" value="P:phosphorelay signal transduction system"/>
    <property type="evidence" value="ECO:0007669"/>
    <property type="project" value="UniProtKB-KW"/>
</dbReference>
<dbReference type="InterPro" id="IPR036890">
    <property type="entry name" value="HATPase_C_sf"/>
</dbReference>
<gene>
    <name evidence="7" type="ORF">CFH80_09885</name>
</gene>
<evidence type="ECO:0000256" key="2">
    <source>
        <dbReference type="ARBA" id="ARBA00012438"/>
    </source>
</evidence>
<organism evidence="7 8">
    <name type="scientific">Sulfurospirillum cavolei</name>
    <dbReference type="NCBI Taxonomy" id="366522"/>
    <lineage>
        <taxon>Bacteria</taxon>
        <taxon>Pseudomonadati</taxon>
        <taxon>Campylobacterota</taxon>
        <taxon>Epsilonproteobacteria</taxon>
        <taxon>Campylobacterales</taxon>
        <taxon>Sulfurospirillaceae</taxon>
        <taxon>Sulfurospirillum</taxon>
    </lineage>
</organism>
<sequence length="75" mass="8540">MCNRENTVSICDTGIGIRDTKRVFERYYKEQNKGLGLGLHIVHSLCRLLEIDIELQSTPQKGTCIRLTFGVKESL</sequence>
<dbReference type="PANTHER" id="PTHR43711">
    <property type="entry name" value="TWO-COMPONENT HISTIDINE KINASE"/>
    <property type="match status" value="1"/>
</dbReference>
<evidence type="ECO:0000256" key="5">
    <source>
        <dbReference type="ARBA" id="ARBA00023012"/>
    </source>
</evidence>
<protein>
    <recommendedName>
        <fullName evidence="2">histidine kinase</fullName>
        <ecNumber evidence="2">2.7.13.3</ecNumber>
    </recommendedName>
</protein>
<evidence type="ECO:0000256" key="1">
    <source>
        <dbReference type="ARBA" id="ARBA00000085"/>
    </source>
</evidence>
<dbReference type="InterPro" id="IPR003594">
    <property type="entry name" value="HATPase_dom"/>
</dbReference>
<dbReference type="PANTHER" id="PTHR43711:SF1">
    <property type="entry name" value="HISTIDINE KINASE 1"/>
    <property type="match status" value="1"/>
</dbReference>
<comment type="caution">
    <text evidence="7">The sequence shown here is derived from an EMBL/GenBank/DDBJ whole genome shotgun (WGS) entry which is preliminary data.</text>
</comment>
<evidence type="ECO:0000256" key="3">
    <source>
        <dbReference type="ARBA" id="ARBA00022679"/>
    </source>
</evidence>
<reference evidence="7 8" key="1">
    <citation type="journal article" date="2017" name="Front. Microbiol.">
        <title>Comparative Genomic Analysis of the Class Epsilonproteobacteria and Proposed Reclassification to Epsilonbacteraeota (phyl. nov.).</title>
        <authorList>
            <person name="Waite D.W."/>
            <person name="Vanwonterghem I."/>
            <person name="Rinke C."/>
            <person name="Parks D.H."/>
            <person name="Zhang Y."/>
            <person name="Takai K."/>
            <person name="Sievert S.M."/>
            <person name="Simon J."/>
            <person name="Campbell B.J."/>
            <person name="Hanson T.E."/>
            <person name="Woyke T."/>
            <person name="Klotz M.G."/>
            <person name="Hugenholtz P."/>
        </authorList>
    </citation>
    <scope>NUCLEOTIDE SEQUENCE [LARGE SCALE GENOMIC DNA]</scope>
    <source>
        <strain evidence="7">UBA11420</strain>
    </source>
</reference>
<keyword evidence="4" id="KW-0418">Kinase</keyword>
<evidence type="ECO:0000256" key="4">
    <source>
        <dbReference type="ARBA" id="ARBA00022777"/>
    </source>
</evidence>